<keyword evidence="2 3" id="KW-0808">Transferase</keyword>
<accession>A0A1Z3NBM0</accession>
<keyword evidence="1" id="KW-0328">Glycosyltransferase</keyword>
<reference evidence="3 4" key="1">
    <citation type="submission" date="2017-04" db="EMBL/GenBank/DDBJ databases">
        <title>Whole genome sequence of Bdellovibrio bacteriovorus strain SSB218315.</title>
        <authorList>
            <person name="Oyedara O."/>
            <person name="Rodriguez-Perez M.A."/>
        </authorList>
    </citation>
    <scope>NUCLEOTIDE SEQUENCE [LARGE SCALE GENOMIC DNA]</scope>
    <source>
        <strain evidence="3 4">SSB218315</strain>
    </source>
</reference>
<evidence type="ECO:0000256" key="2">
    <source>
        <dbReference type="ARBA" id="ARBA00022679"/>
    </source>
</evidence>
<evidence type="ECO:0000313" key="3">
    <source>
        <dbReference type="EMBL" id="ASD64837.1"/>
    </source>
</evidence>
<evidence type="ECO:0000256" key="1">
    <source>
        <dbReference type="ARBA" id="ARBA00022676"/>
    </source>
</evidence>
<dbReference type="PANTHER" id="PTHR30160">
    <property type="entry name" value="TETRAACYLDISACCHARIDE 4'-KINASE-RELATED"/>
    <property type="match status" value="1"/>
</dbReference>
<protein>
    <submittedName>
        <fullName evidence="3">Lipopolysaccharide heptosyltransferase-I</fullName>
    </submittedName>
</protein>
<dbReference type="Pfam" id="PF01075">
    <property type="entry name" value="Glyco_transf_9"/>
    <property type="match status" value="1"/>
</dbReference>
<dbReference type="AlphaFoldDB" id="A0A1Z3NBM0"/>
<dbReference type="RefSeq" id="WP_088566269.1">
    <property type="nucleotide sequence ID" value="NZ_CP020946.1"/>
</dbReference>
<dbReference type="PANTHER" id="PTHR30160:SF7">
    <property type="entry name" value="ADP-HEPTOSE--LPS HEPTOSYLTRANSFERASE 2"/>
    <property type="match status" value="1"/>
</dbReference>
<evidence type="ECO:0000313" key="4">
    <source>
        <dbReference type="Proteomes" id="UP000197003"/>
    </source>
</evidence>
<sequence>MKILVVSLLRLGDIIQQEPLLRGLREKHPTAEIHLLMNRQFANVERILHGVVDKYIHFDRETLQRGLGESGFNILYSYSLLEELVQSLNGERYDLAYNFTHNKLSAYLLGALEIPEKRGLHQQDGRFRGMDNRWIKYFNDRFSGTQKSLFHYVELLGSSFDLPVRPQAAGVRKKSKSILFQCLTSQTAKNWGLDNFVQLKRTIEMALVDYKVQILGAPFERETLLTAFSERDLLICDLSEARKHLQDCALLVTGDTSIKHLAAQMGVPLVELVLGTSDAVKTGAFSENARILTEDITVERVFGEVWDELSGESKNIENTAGSLERATWKLYLDKASRDAEPAYVAALKQLLDSHPEKNLVQALAGYQEKTQIYLAWQRRIIAALPSREVLASRKTVSASDVAELILVAQDIIKSKKDEAGYFQGFVESLLARYSQATQILDRVQADLEDQAELLAIRETLTRHLQSLSMEGAYYAKGIGQLSISGFEETGKSLQRDLEDAKL</sequence>
<dbReference type="InterPro" id="IPR051199">
    <property type="entry name" value="LPS_LOS_Heptosyltrfase"/>
</dbReference>
<dbReference type="CDD" id="cd03789">
    <property type="entry name" value="GT9_LPS_heptosyltransferase"/>
    <property type="match status" value="1"/>
</dbReference>
<dbReference type="EMBL" id="CP020946">
    <property type="protein sequence ID" value="ASD64837.1"/>
    <property type="molecule type" value="Genomic_DNA"/>
</dbReference>
<dbReference type="Gene3D" id="3.40.50.2000">
    <property type="entry name" value="Glycogen Phosphorylase B"/>
    <property type="match status" value="2"/>
</dbReference>
<name>A0A1Z3NBM0_BDEBC</name>
<dbReference type="OrthoDB" id="5287721at2"/>
<dbReference type="InterPro" id="IPR002201">
    <property type="entry name" value="Glyco_trans_9"/>
</dbReference>
<dbReference type="GO" id="GO:0008713">
    <property type="term" value="F:ADP-heptose-lipopolysaccharide heptosyltransferase activity"/>
    <property type="evidence" value="ECO:0007669"/>
    <property type="project" value="TreeGrafter"/>
</dbReference>
<dbReference type="SUPFAM" id="SSF53756">
    <property type="entry name" value="UDP-Glycosyltransferase/glycogen phosphorylase"/>
    <property type="match status" value="1"/>
</dbReference>
<dbReference type="GO" id="GO:0009244">
    <property type="term" value="P:lipopolysaccharide core region biosynthetic process"/>
    <property type="evidence" value="ECO:0007669"/>
    <property type="project" value="TreeGrafter"/>
</dbReference>
<dbReference type="GO" id="GO:0005829">
    <property type="term" value="C:cytosol"/>
    <property type="evidence" value="ECO:0007669"/>
    <property type="project" value="TreeGrafter"/>
</dbReference>
<gene>
    <name evidence="3" type="ORF">B9G79_15340</name>
</gene>
<organism evidence="3 4">
    <name type="scientific">Bdellovibrio bacteriovorus</name>
    <dbReference type="NCBI Taxonomy" id="959"/>
    <lineage>
        <taxon>Bacteria</taxon>
        <taxon>Pseudomonadati</taxon>
        <taxon>Bdellovibrionota</taxon>
        <taxon>Bdellovibrionia</taxon>
        <taxon>Bdellovibrionales</taxon>
        <taxon>Pseudobdellovibrionaceae</taxon>
        <taxon>Bdellovibrio</taxon>
    </lineage>
</organism>
<proteinExistence type="predicted"/>
<dbReference type="Proteomes" id="UP000197003">
    <property type="component" value="Chromosome"/>
</dbReference>